<dbReference type="InterPro" id="IPR058627">
    <property type="entry name" value="MdtA-like_C"/>
</dbReference>
<dbReference type="Pfam" id="PF25876">
    <property type="entry name" value="HH_MFP_RND"/>
    <property type="match status" value="1"/>
</dbReference>
<name>A0A552U7D4_9SPHN</name>
<dbReference type="Pfam" id="PF25917">
    <property type="entry name" value="BSH_RND"/>
    <property type="match status" value="1"/>
</dbReference>
<evidence type="ECO:0000259" key="6">
    <source>
        <dbReference type="Pfam" id="PF25917"/>
    </source>
</evidence>
<reference evidence="9 10" key="1">
    <citation type="submission" date="2019-07" db="EMBL/GenBank/DDBJ databases">
        <title>Novel species isolated from glacier.</title>
        <authorList>
            <person name="Liu Q."/>
            <person name="Xin Y.-H."/>
        </authorList>
    </citation>
    <scope>NUCLEOTIDE SEQUENCE [LARGE SCALE GENOMIC DNA]</scope>
    <source>
        <strain evidence="9 10">LB1R16</strain>
    </source>
</reference>
<evidence type="ECO:0000256" key="3">
    <source>
        <dbReference type="SAM" id="MobiDB-lite"/>
    </source>
</evidence>
<dbReference type="PROSITE" id="PS51257">
    <property type="entry name" value="PROKAR_LIPOPROTEIN"/>
    <property type="match status" value="1"/>
</dbReference>
<feature type="domain" description="Multidrug resistance protein MdtA-like beta-barrel" evidence="7">
    <location>
        <begin position="208"/>
        <end position="295"/>
    </location>
</feature>
<dbReference type="EMBL" id="VJWA01000002">
    <property type="protein sequence ID" value="TRW14127.1"/>
    <property type="molecule type" value="Genomic_DNA"/>
</dbReference>
<dbReference type="Gene3D" id="2.40.50.100">
    <property type="match status" value="1"/>
</dbReference>
<feature type="region of interest" description="Disordered" evidence="3">
    <location>
        <begin position="379"/>
        <end position="404"/>
    </location>
</feature>
<dbReference type="PANTHER" id="PTHR30158:SF10">
    <property type="entry name" value="CATION EFFLUX PUMP"/>
    <property type="match status" value="1"/>
</dbReference>
<dbReference type="InterPro" id="IPR006143">
    <property type="entry name" value="RND_pump_MFP"/>
</dbReference>
<feature type="compositionally biased region" description="Pro residues" evidence="3">
    <location>
        <begin position="379"/>
        <end position="392"/>
    </location>
</feature>
<dbReference type="Gene3D" id="2.40.420.20">
    <property type="match status" value="1"/>
</dbReference>
<dbReference type="AlphaFoldDB" id="A0A552U7D4"/>
<gene>
    <name evidence="9" type="ORF">FMM06_10380</name>
</gene>
<dbReference type="Pfam" id="PF25944">
    <property type="entry name" value="Beta-barrel_RND"/>
    <property type="match status" value="1"/>
</dbReference>
<evidence type="ECO:0000313" key="9">
    <source>
        <dbReference type="EMBL" id="TRW14127.1"/>
    </source>
</evidence>
<dbReference type="Gene3D" id="2.40.30.170">
    <property type="match status" value="1"/>
</dbReference>
<protein>
    <submittedName>
        <fullName evidence="9">Efflux RND transporter periplasmic adaptor subunit</fullName>
    </submittedName>
</protein>
<evidence type="ECO:0000259" key="8">
    <source>
        <dbReference type="Pfam" id="PF25967"/>
    </source>
</evidence>
<dbReference type="Gene3D" id="1.10.287.470">
    <property type="entry name" value="Helix hairpin bin"/>
    <property type="match status" value="1"/>
</dbReference>
<dbReference type="InterPro" id="IPR058625">
    <property type="entry name" value="MdtA-like_BSH"/>
</dbReference>
<dbReference type="OrthoDB" id="9816569at2"/>
<dbReference type="NCBIfam" id="TIGR01730">
    <property type="entry name" value="RND_mfp"/>
    <property type="match status" value="1"/>
</dbReference>
<dbReference type="RefSeq" id="WP_144237333.1">
    <property type="nucleotide sequence ID" value="NZ_VJWA01000002.1"/>
</dbReference>
<evidence type="ECO:0000256" key="1">
    <source>
        <dbReference type="ARBA" id="ARBA00004196"/>
    </source>
</evidence>
<keyword evidence="4" id="KW-0732">Signal</keyword>
<dbReference type="InterPro" id="IPR058626">
    <property type="entry name" value="MdtA-like_b-barrel"/>
</dbReference>
<accession>A0A552U7D4</accession>
<dbReference type="Pfam" id="PF25967">
    <property type="entry name" value="RND-MFP_C"/>
    <property type="match status" value="1"/>
</dbReference>
<comment type="similarity">
    <text evidence="2">Belongs to the membrane fusion protein (MFP) (TC 8.A.1) family.</text>
</comment>
<organism evidence="9 10">
    <name type="scientific">Glacieibacterium frigidum</name>
    <dbReference type="NCBI Taxonomy" id="2593303"/>
    <lineage>
        <taxon>Bacteria</taxon>
        <taxon>Pseudomonadati</taxon>
        <taxon>Pseudomonadota</taxon>
        <taxon>Alphaproteobacteria</taxon>
        <taxon>Sphingomonadales</taxon>
        <taxon>Sphingosinicellaceae</taxon>
        <taxon>Glacieibacterium</taxon>
    </lineage>
</organism>
<dbReference type="GO" id="GO:0005886">
    <property type="term" value="C:plasma membrane"/>
    <property type="evidence" value="ECO:0007669"/>
    <property type="project" value="TreeGrafter"/>
</dbReference>
<comment type="subcellular location">
    <subcellularLocation>
        <location evidence="1">Cell envelope</location>
    </subcellularLocation>
</comment>
<evidence type="ECO:0000256" key="2">
    <source>
        <dbReference type="ARBA" id="ARBA00009477"/>
    </source>
</evidence>
<proteinExistence type="inferred from homology"/>
<comment type="caution">
    <text evidence="9">The sequence shown here is derived from an EMBL/GenBank/DDBJ whole genome shotgun (WGS) entry which is preliminary data.</text>
</comment>
<feature type="chain" id="PRO_5022181571" evidence="4">
    <location>
        <begin position="22"/>
        <end position="404"/>
    </location>
</feature>
<dbReference type="PANTHER" id="PTHR30158">
    <property type="entry name" value="ACRA/E-RELATED COMPONENT OF DRUG EFFLUX TRANSPORTER"/>
    <property type="match status" value="1"/>
</dbReference>
<keyword evidence="10" id="KW-1185">Reference proteome</keyword>
<evidence type="ECO:0000259" key="5">
    <source>
        <dbReference type="Pfam" id="PF25876"/>
    </source>
</evidence>
<feature type="signal peptide" evidence="4">
    <location>
        <begin position="1"/>
        <end position="21"/>
    </location>
</feature>
<dbReference type="GO" id="GO:0046677">
    <property type="term" value="P:response to antibiotic"/>
    <property type="evidence" value="ECO:0007669"/>
    <property type="project" value="TreeGrafter"/>
</dbReference>
<dbReference type="Proteomes" id="UP000317894">
    <property type="component" value="Unassembled WGS sequence"/>
</dbReference>
<feature type="domain" description="Multidrug resistance protein MdtA-like alpha-helical hairpin" evidence="5">
    <location>
        <begin position="104"/>
        <end position="172"/>
    </location>
</feature>
<evidence type="ECO:0000256" key="4">
    <source>
        <dbReference type="SAM" id="SignalP"/>
    </source>
</evidence>
<dbReference type="GO" id="GO:0030313">
    <property type="term" value="C:cell envelope"/>
    <property type="evidence" value="ECO:0007669"/>
    <property type="project" value="UniProtKB-SubCell"/>
</dbReference>
<feature type="domain" description="Multidrug resistance protein MdtA-like C-terminal permuted SH3" evidence="8">
    <location>
        <begin position="304"/>
        <end position="363"/>
    </location>
</feature>
<evidence type="ECO:0000313" key="10">
    <source>
        <dbReference type="Proteomes" id="UP000317894"/>
    </source>
</evidence>
<dbReference type="InterPro" id="IPR058624">
    <property type="entry name" value="MdtA-like_HH"/>
</dbReference>
<feature type="domain" description="Multidrug resistance protein MdtA-like barrel-sandwich hybrid" evidence="6">
    <location>
        <begin position="63"/>
        <end position="203"/>
    </location>
</feature>
<sequence>MVRTFASVLALVLLAACGAKEDGQSPPPGAPGGPPPQVTVANPLIKPIVDWDEYTGRFEAVETSEVRPRVSGQIQRVAFRDGEFARAGDLLFVIDPRPFEAIVAQARADAQRLRAAASVAQTSFARTKTLLDADAVSKEEYEQAQAALLQAQAALAAGEANVRAKALDVDFTRVRAPISGRMSDARLDVGNFVTAGQTVLTTVVKLDPIYFTFDGSEAVYLKYQRANRAGTRPSSRVAPNPVDIRLGDETEYRWRGKMNFVDNTITQDSGTIRGRAEVRNPDGFLTPGLFGHMRLLGSGAYDGMLIPEDSVVTDQTRKVALVVGPDNKVSQRVVELGPLVDGLRVVRSGLKRTDRIIIAGVQRARPGTPVTVRVGRIVPPSPGTGPQPPAIIEPPATSATIAAR</sequence>
<dbReference type="SUPFAM" id="SSF111369">
    <property type="entry name" value="HlyD-like secretion proteins"/>
    <property type="match status" value="1"/>
</dbReference>
<dbReference type="GO" id="GO:0022857">
    <property type="term" value="F:transmembrane transporter activity"/>
    <property type="evidence" value="ECO:0007669"/>
    <property type="project" value="InterPro"/>
</dbReference>
<evidence type="ECO:0000259" key="7">
    <source>
        <dbReference type="Pfam" id="PF25944"/>
    </source>
</evidence>